<dbReference type="Proteomes" id="UP000198994">
    <property type="component" value="Unassembled WGS sequence"/>
</dbReference>
<keyword evidence="1" id="KW-0812">Transmembrane</keyword>
<protein>
    <recommendedName>
        <fullName evidence="4">DUF3329 domain-containing protein</fullName>
    </recommendedName>
</protein>
<keyword evidence="3" id="KW-1185">Reference proteome</keyword>
<sequence length="76" mass="8526">MFDLQSPWLAPLWRRIAITVVAIGWALVELSSGAHFWAALFGAAGLWCAYQFFVVWDAEIVAARAAKQNETEDDQK</sequence>
<evidence type="ECO:0000313" key="3">
    <source>
        <dbReference type="Proteomes" id="UP000198994"/>
    </source>
</evidence>
<reference evidence="3" key="1">
    <citation type="submission" date="2016-10" db="EMBL/GenBank/DDBJ databases">
        <authorList>
            <person name="Varghese N."/>
            <person name="Submissions S."/>
        </authorList>
    </citation>
    <scope>NUCLEOTIDE SEQUENCE [LARGE SCALE GENOMIC DNA]</scope>
    <source>
        <strain evidence="3">DSM 10146</strain>
    </source>
</reference>
<keyword evidence="1" id="KW-0472">Membrane</keyword>
<feature type="transmembrane region" description="Helical" evidence="1">
    <location>
        <begin position="34"/>
        <end position="56"/>
    </location>
</feature>
<evidence type="ECO:0000256" key="1">
    <source>
        <dbReference type="SAM" id="Phobius"/>
    </source>
</evidence>
<keyword evidence="1" id="KW-1133">Transmembrane helix</keyword>
<dbReference type="AlphaFoldDB" id="A0A1G7JRJ0"/>
<feature type="transmembrane region" description="Helical" evidence="1">
    <location>
        <begin position="12"/>
        <end position="28"/>
    </location>
</feature>
<gene>
    <name evidence="2" type="ORF">SAMN04488105_11618</name>
</gene>
<organism evidence="2 3">
    <name type="scientific">Salipiger thiooxidans</name>
    <dbReference type="NCBI Taxonomy" id="282683"/>
    <lineage>
        <taxon>Bacteria</taxon>
        <taxon>Pseudomonadati</taxon>
        <taxon>Pseudomonadota</taxon>
        <taxon>Alphaproteobacteria</taxon>
        <taxon>Rhodobacterales</taxon>
        <taxon>Roseobacteraceae</taxon>
        <taxon>Salipiger</taxon>
    </lineage>
</organism>
<evidence type="ECO:0000313" key="2">
    <source>
        <dbReference type="EMBL" id="SDF27578.1"/>
    </source>
</evidence>
<proteinExistence type="predicted"/>
<dbReference type="STRING" id="282683.SAMN04488105_11618"/>
<evidence type="ECO:0008006" key="4">
    <source>
        <dbReference type="Google" id="ProtNLM"/>
    </source>
</evidence>
<name>A0A1G7JRJ0_9RHOB</name>
<dbReference type="OrthoDB" id="7362327at2"/>
<dbReference type="RefSeq" id="WP_089962746.1">
    <property type="nucleotide sequence ID" value="NZ_FNAV01000016.1"/>
</dbReference>
<dbReference type="EMBL" id="FNAV01000016">
    <property type="protein sequence ID" value="SDF27578.1"/>
    <property type="molecule type" value="Genomic_DNA"/>
</dbReference>
<accession>A0A1G7JRJ0</accession>